<feature type="region of interest" description="Disordered" evidence="1">
    <location>
        <begin position="125"/>
        <end position="176"/>
    </location>
</feature>
<feature type="compositionally biased region" description="Basic and acidic residues" evidence="1">
    <location>
        <begin position="125"/>
        <end position="137"/>
    </location>
</feature>
<keyword evidence="3" id="KW-1185">Reference proteome</keyword>
<feature type="region of interest" description="Disordered" evidence="1">
    <location>
        <begin position="1"/>
        <end position="23"/>
    </location>
</feature>
<dbReference type="Proteomes" id="UP000799118">
    <property type="component" value="Unassembled WGS sequence"/>
</dbReference>
<reference evidence="2" key="1">
    <citation type="journal article" date="2019" name="Environ. Microbiol.">
        <title>Fungal ecological strategies reflected in gene transcription - a case study of two litter decomposers.</title>
        <authorList>
            <person name="Barbi F."/>
            <person name="Kohler A."/>
            <person name="Barry K."/>
            <person name="Baskaran P."/>
            <person name="Daum C."/>
            <person name="Fauchery L."/>
            <person name="Ihrmark K."/>
            <person name="Kuo A."/>
            <person name="LaButti K."/>
            <person name="Lipzen A."/>
            <person name="Morin E."/>
            <person name="Grigoriev I.V."/>
            <person name="Henrissat B."/>
            <person name="Lindahl B."/>
            <person name="Martin F."/>
        </authorList>
    </citation>
    <scope>NUCLEOTIDE SEQUENCE</scope>
    <source>
        <strain evidence="2">JB14</strain>
    </source>
</reference>
<sequence>MLKKPSPVASDIGNGPPPDLVTETAAPVAHLGTPEVEVVSLKAVDDDLHTPLAATEHKTPEAPALPIPLPNTPNAAHPMTPLMDMDTAMASPLATSPLHCDSVDSNAAVNLSLDENNKALENMHNNEGEDWMDKPEDTEPLDTETKFTAPDANANVCMNHTDAGTSSGPDPEGNVG</sequence>
<protein>
    <submittedName>
        <fullName evidence="2">Uncharacterized protein</fullName>
    </submittedName>
</protein>
<feature type="compositionally biased region" description="Polar residues" evidence="1">
    <location>
        <begin position="156"/>
        <end position="168"/>
    </location>
</feature>
<organism evidence="2 3">
    <name type="scientific">Gymnopus androsaceus JB14</name>
    <dbReference type="NCBI Taxonomy" id="1447944"/>
    <lineage>
        <taxon>Eukaryota</taxon>
        <taxon>Fungi</taxon>
        <taxon>Dikarya</taxon>
        <taxon>Basidiomycota</taxon>
        <taxon>Agaricomycotina</taxon>
        <taxon>Agaricomycetes</taxon>
        <taxon>Agaricomycetidae</taxon>
        <taxon>Agaricales</taxon>
        <taxon>Marasmiineae</taxon>
        <taxon>Omphalotaceae</taxon>
        <taxon>Gymnopus</taxon>
    </lineage>
</organism>
<name>A0A6A4GYF3_9AGAR</name>
<evidence type="ECO:0000313" key="3">
    <source>
        <dbReference type="Proteomes" id="UP000799118"/>
    </source>
</evidence>
<dbReference type="AlphaFoldDB" id="A0A6A4GYF3"/>
<evidence type="ECO:0000256" key="1">
    <source>
        <dbReference type="SAM" id="MobiDB-lite"/>
    </source>
</evidence>
<accession>A0A6A4GYF3</accession>
<dbReference type="EMBL" id="ML769661">
    <property type="protein sequence ID" value="KAE9390340.1"/>
    <property type="molecule type" value="Genomic_DNA"/>
</dbReference>
<evidence type="ECO:0000313" key="2">
    <source>
        <dbReference type="EMBL" id="KAE9390340.1"/>
    </source>
</evidence>
<proteinExistence type="predicted"/>
<feature type="region of interest" description="Disordered" evidence="1">
    <location>
        <begin position="54"/>
        <end position="82"/>
    </location>
</feature>
<gene>
    <name evidence="2" type="ORF">BT96DRAFT_946180</name>
</gene>